<evidence type="ECO:0000313" key="2">
    <source>
        <dbReference type="Proteomes" id="UP001320706"/>
    </source>
</evidence>
<reference evidence="1" key="1">
    <citation type="submission" date="2024-02" db="EMBL/GenBank/DDBJ databases">
        <title>Metagenome Assembled Genome of Zalaria obscura JY119.</title>
        <authorList>
            <person name="Vighnesh L."/>
            <person name="Jagadeeshwari U."/>
            <person name="Venkata Ramana C."/>
            <person name="Sasikala C."/>
        </authorList>
    </citation>
    <scope>NUCLEOTIDE SEQUENCE</scope>
    <source>
        <strain evidence="1">JY119</strain>
    </source>
</reference>
<organism evidence="1 2">
    <name type="scientific">Zalaria obscura</name>
    <dbReference type="NCBI Taxonomy" id="2024903"/>
    <lineage>
        <taxon>Eukaryota</taxon>
        <taxon>Fungi</taxon>
        <taxon>Dikarya</taxon>
        <taxon>Ascomycota</taxon>
        <taxon>Pezizomycotina</taxon>
        <taxon>Dothideomycetes</taxon>
        <taxon>Dothideomycetidae</taxon>
        <taxon>Dothideales</taxon>
        <taxon>Zalariaceae</taxon>
        <taxon>Zalaria</taxon>
    </lineage>
</organism>
<comment type="caution">
    <text evidence="1">The sequence shown here is derived from an EMBL/GenBank/DDBJ whole genome shotgun (WGS) entry which is preliminary data.</text>
</comment>
<name>A0ACC3S361_9PEZI</name>
<sequence length="113" mass="12625">MSSGIESDPSTPYPLRNFLLGQFGNPELADYILELTTPLPSQSRLTGVDESIALSRQQSTNAQTADASYLLRMERPECHNPRSRTSLWRTTARARFTNAERTFTRAGVVLGHQ</sequence>
<dbReference type="Proteomes" id="UP001320706">
    <property type="component" value="Unassembled WGS sequence"/>
</dbReference>
<keyword evidence="2" id="KW-1185">Reference proteome</keyword>
<accession>A0ACC3S361</accession>
<gene>
    <name evidence="1" type="ORF">M8818_007407</name>
</gene>
<protein>
    <submittedName>
        <fullName evidence="1">Uncharacterized protein</fullName>
    </submittedName>
</protein>
<dbReference type="EMBL" id="JAMKPW020000043">
    <property type="protein sequence ID" value="KAK8194219.1"/>
    <property type="molecule type" value="Genomic_DNA"/>
</dbReference>
<evidence type="ECO:0000313" key="1">
    <source>
        <dbReference type="EMBL" id="KAK8194219.1"/>
    </source>
</evidence>
<proteinExistence type="predicted"/>